<dbReference type="EMBL" id="CAFBQX010000002">
    <property type="protein sequence ID" value="CAB5070951.1"/>
    <property type="molecule type" value="Genomic_DNA"/>
</dbReference>
<dbReference type="EMBL" id="CAEZXO010000003">
    <property type="protein sequence ID" value="CAB4690279.1"/>
    <property type="molecule type" value="Genomic_DNA"/>
</dbReference>
<name>A0A6J6RSU1_9ZZZZ</name>
<evidence type="ECO:0000313" key="13">
    <source>
        <dbReference type="EMBL" id="CAB4976699.1"/>
    </source>
</evidence>
<evidence type="ECO:0000313" key="10">
    <source>
        <dbReference type="EMBL" id="CAB4832884.1"/>
    </source>
</evidence>
<dbReference type="InterPro" id="IPR013766">
    <property type="entry name" value="Thioredoxin_domain"/>
</dbReference>
<dbReference type="InterPro" id="IPR036249">
    <property type="entry name" value="Thioredoxin-like_sf"/>
</dbReference>
<dbReference type="InterPro" id="IPR017937">
    <property type="entry name" value="Thioredoxin_CS"/>
</dbReference>
<dbReference type="PANTHER" id="PTHR42852:SF6">
    <property type="entry name" value="THIOL:DISULFIDE INTERCHANGE PROTEIN DSBE"/>
    <property type="match status" value="1"/>
</dbReference>
<evidence type="ECO:0000313" key="7">
    <source>
        <dbReference type="EMBL" id="CAB4690279.1"/>
    </source>
</evidence>
<dbReference type="EMBL" id="CAEZZW010000007">
    <property type="protein sequence ID" value="CAB4785793.1"/>
    <property type="molecule type" value="Genomic_DNA"/>
</dbReference>
<dbReference type="EMBL" id="CAEZYM010000007">
    <property type="protein sequence ID" value="CAB4725391.1"/>
    <property type="molecule type" value="Genomic_DNA"/>
</dbReference>
<dbReference type="EMBL" id="CAFBNH010000010">
    <property type="protein sequence ID" value="CAB4954024.1"/>
    <property type="molecule type" value="Genomic_DNA"/>
</dbReference>
<evidence type="ECO:0000256" key="2">
    <source>
        <dbReference type="ARBA" id="ARBA00022748"/>
    </source>
</evidence>
<evidence type="ECO:0000313" key="9">
    <source>
        <dbReference type="EMBL" id="CAB4785793.1"/>
    </source>
</evidence>
<evidence type="ECO:0000259" key="5">
    <source>
        <dbReference type="PROSITE" id="PS51352"/>
    </source>
</evidence>
<protein>
    <submittedName>
        <fullName evidence="8">Unannotated protein</fullName>
    </submittedName>
</protein>
<dbReference type="InterPro" id="IPR000866">
    <property type="entry name" value="AhpC/TSA"/>
</dbReference>
<evidence type="ECO:0000313" key="8">
    <source>
        <dbReference type="EMBL" id="CAB4725391.1"/>
    </source>
</evidence>
<feature type="domain" description="Thioredoxin" evidence="5">
    <location>
        <begin position="34"/>
        <end position="174"/>
    </location>
</feature>
<evidence type="ECO:0000313" key="11">
    <source>
        <dbReference type="EMBL" id="CAB4864937.1"/>
    </source>
</evidence>
<evidence type="ECO:0000313" key="12">
    <source>
        <dbReference type="EMBL" id="CAB4954024.1"/>
    </source>
</evidence>
<dbReference type="EMBL" id="CAFABH010000034">
    <property type="protein sequence ID" value="CAB4832884.1"/>
    <property type="molecule type" value="Genomic_DNA"/>
</dbReference>
<evidence type="ECO:0000256" key="3">
    <source>
        <dbReference type="ARBA" id="ARBA00023157"/>
    </source>
</evidence>
<evidence type="ECO:0000313" key="14">
    <source>
        <dbReference type="EMBL" id="CAB5070951.1"/>
    </source>
</evidence>
<dbReference type="EMBL" id="CAFBLD010000004">
    <property type="protein sequence ID" value="CAB4864937.1"/>
    <property type="molecule type" value="Genomic_DNA"/>
</dbReference>
<proteinExistence type="predicted"/>
<evidence type="ECO:0000256" key="4">
    <source>
        <dbReference type="ARBA" id="ARBA00023284"/>
    </source>
</evidence>
<evidence type="ECO:0000256" key="1">
    <source>
        <dbReference type="ARBA" id="ARBA00004196"/>
    </source>
</evidence>
<dbReference type="EMBL" id="CAFBOC010000008">
    <property type="protein sequence ID" value="CAB4976699.1"/>
    <property type="molecule type" value="Genomic_DNA"/>
</dbReference>
<dbReference type="PROSITE" id="PS51257">
    <property type="entry name" value="PROKAR_LIPOPROTEIN"/>
    <property type="match status" value="1"/>
</dbReference>
<sequence length="178" mass="19240">MKRIFICLSLILLLSGCASQSTSIPTLGEVVSCDSIGRSAQPNGQELPCLDGKSTIALNSLRGPLIVNVWGSWCASCKDELPIIRSFYVKAKSKVQILGIDVEEAKSSDGADFVVKNGMTWPNVIDPDGRTRGNFGMGVPVTWFIDSAGKVVHKKIGTIKSEVELRDLTSKYLHITVS</sequence>
<keyword evidence="4" id="KW-0676">Redox-active center</keyword>
<dbReference type="SUPFAM" id="SSF52833">
    <property type="entry name" value="Thioredoxin-like"/>
    <property type="match status" value="1"/>
</dbReference>
<reference evidence="8" key="1">
    <citation type="submission" date="2020-05" db="EMBL/GenBank/DDBJ databases">
        <authorList>
            <person name="Chiriac C."/>
            <person name="Salcher M."/>
            <person name="Ghai R."/>
            <person name="Kavagutti S V."/>
        </authorList>
    </citation>
    <scope>NUCLEOTIDE SEQUENCE</scope>
</reference>
<dbReference type="PANTHER" id="PTHR42852">
    <property type="entry name" value="THIOL:DISULFIDE INTERCHANGE PROTEIN DSBE"/>
    <property type="match status" value="1"/>
</dbReference>
<dbReference type="PROSITE" id="PS51352">
    <property type="entry name" value="THIOREDOXIN_2"/>
    <property type="match status" value="1"/>
</dbReference>
<dbReference type="AlphaFoldDB" id="A0A6J6RSU1"/>
<dbReference type="CDD" id="cd02966">
    <property type="entry name" value="TlpA_like_family"/>
    <property type="match status" value="1"/>
</dbReference>
<dbReference type="InterPro" id="IPR050553">
    <property type="entry name" value="Thioredoxin_ResA/DsbE_sf"/>
</dbReference>
<accession>A0A6J6RSU1</accession>
<dbReference type="GO" id="GO:0017004">
    <property type="term" value="P:cytochrome complex assembly"/>
    <property type="evidence" value="ECO:0007669"/>
    <property type="project" value="UniProtKB-KW"/>
</dbReference>
<dbReference type="Gene3D" id="3.40.30.10">
    <property type="entry name" value="Glutaredoxin"/>
    <property type="match status" value="1"/>
</dbReference>
<dbReference type="GO" id="GO:0016491">
    <property type="term" value="F:oxidoreductase activity"/>
    <property type="evidence" value="ECO:0007669"/>
    <property type="project" value="InterPro"/>
</dbReference>
<organism evidence="8">
    <name type="scientific">freshwater metagenome</name>
    <dbReference type="NCBI Taxonomy" id="449393"/>
    <lineage>
        <taxon>unclassified sequences</taxon>
        <taxon>metagenomes</taxon>
        <taxon>ecological metagenomes</taxon>
    </lineage>
</organism>
<dbReference type="Pfam" id="PF00578">
    <property type="entry name" value="AhpC-TSA"/>
    <property type="match status" value="1"/>
</dbReference>
<dbReference type="PROSITE" id="PS00194">
    <property type="entry name" value="THIOREDOXIN_1"/>
    <property type="match status" value="1"/>
</dbReference>
<gene>
    <name evidence="7" type="ORF">UFOPK2510_00638</name>
    <name evidence="8" type="ORF">UFOPK2718_00849</name>
    <name evidence="9" type="ORF">UFOPK2936_01279</name>
    <name evidence="10" type="ORF">UFOPK3174_01400</name>
    <name evidence="11" type="ORF">UFOPK3328_00706</name>
    <name evidence="12" type="ORF">UFOPK3779_01420</name>
    <name evidence="13" type="ORF">UFOPK3913_00838</name>
    <name evidence="6" type="ORF">UFOPK4107_00308</name>
    <name evidence="14" type="ORF">UFOPK4403_00498</name>
</gene>
<keyword evidence="2" id="KW-0201">Cytochrome c-type biogenesis</keyword>
<comment type="subcellular location">
    <subcellularLocation>
        <location evidence="1">Cell envelope</location>
    </subcellularLocation>
</comment>
<dbReference type="GO" id="GO:0030313">
    <property type="term" value="C:cell envelope"/>
    <property type="evidence" value="ECO:0007669"/>
    <property type="project" value="UniProtKB-SubCell"/>
</dbReference>
<keyword evidence="3" id="KW-1015">Disulfide bond</keyword>
<dbReference type="GO" id="GO:0016209">
    <property type="term" value="F:antioxidant activity"/>
    <property type="evidence" value="ECO:0007669"/>
    <property type="project" value="InterPro"/>
</dbReference>
<evidence type="ECO:0000313" key="6">
    <source>
        <dbReference type="EMBL" id="CAB4332377.1"/>
    </source>
</evidence>
<dbReference type="EMBL" id="CAESAE010000002">
    <property type="protein sequence ID" value="CAB4332377.1"/>
    <property type="molecule type" value="Genomic_DNA"/>
</dbReference>